<dbReference type="RefSeq" id="XP_024728414.1">
    <property type="nucleotide sequence ID" value="XM_024871250.1"/>
</dbReference>
<dbReference type="GO" id="GO:0000981">
    <property type="term" value="F:DNA-binding transcription factor activity, RNA polymerase II-specific"/>
    <property type="evidence" value="ECO:0007669"/>
    <property type="project" value="InterPro"/>
</dbReference>
<keyword evidence="4" id="KW-0804">Transcription</keyword>
<dbReference type="GeneID" id="36579332"/>
<protein>
    <recommendedName>
        <fullName evidence="7">Zn(2)-C6 fungal-type domain-containing protein</fullName>
    </recommendedName>
</protein>
<dbReference type="InterPro" id="IPR007219">
    <property type="entry name" value="XnlR_reg_dom"/>
</dbReference>
<dbReference type="SUPFAM" id="SSF57701">
    <property type="entry name" value="Zn2/Cys6 DNA-binding domain"/>
    <property type="match status" value="1"/>
</dbReference>
<dbReference type="PROSITE" id="PS50048">
    <property type="entry name" value="ZN2_CY6_FUNGAL_2"/>
    <property type="match status" value="1"/>
</dbReference>
<dbReference type="GO" id="GO:0006351">
    <property type="term" value="P:DNA-templated transcription"/>
    <property type="evidence" value="ECO:0007669"/>
    <property type="project" value="InterPro"/>
</dbReference>
<evidence type="ECO:0000256" key="1">
    <source>
        <dbReference type="ARBA" id="ARBA00004123"/>
    </source>
</evidence>
<dbReference type="CDD" id="cd12148">
    <property type="entry name" value="fungal_TF_MHR"/>
    <property type="match status" value="1"/>
</dbReference>
<keyword evidence="3" id="KW-0805">Transcription regulation</keyword>
<dbReference type="PROSITE" id="PS00463">
    <property type="entry name" value="ZN2_CY6_FUNGAL_1"/>
    <property type="match status" value="1"/>
</dbReference>
<evidence type="ECO:0000313" key="8">
    <source>
        <dbReference type="EMBL" id="PMD51510.1"/>
    </source>
</evidence>
<dbReference type="InterPro" id="IPR050815">
    <property type="entry name" value="TF_fung"/>
</dbReference>
<dbReference type="GO" id="GO:0003677">
    <property type="term" value="F:DNA binding"/>
    <property type="evidence" value="ECO:0007669"/>
    <property type="project" value="InterPro"/>
</dbReference>
<dbReference type="Pfam" id="PF00172">
    <property type="entry name" value="Zn_clus"/>
    <property type="match status" value="1"/>
</dbReference>
<accession>A0A2J6SLB3</accession>
<dbReference type="SMART" id="SM00066">
    <property type="entry name" value="GAL4"/>
    <property type="match status" value="1"/>
</dbReference>
<dbReference type="Pfam" id="PF04082">
    <property type="entry name" value="Fungal_trans"/>
    <property type="match status" value="1"/>
</dbReference>
<feature type="region of interest" description="Disordered" evidence="6">
    <location>
        <begin position="490"/>
        <end position="567"/>
    </location>
</feature>
<evidence type="ECO:0000256" key="2">
    <source>
        <dbReference type="ARBA" id="ARBA00022723"/>
    </source>
</evidence>
<dbReference type="OrthoDB" id="270167at2759"/>
<dbReference type="GO" id="GO:0008270">
    <property type="term" value="F:zinc ion binding"/>
    <property type="evidence" value="ECO:0007669"/>
    <property type="project" value="InterPro"/>
</dbReference>
<proteinExistence type="predicted"/>
<comment type="subcellular location">
    <subcellularLocation>
        <location evidence="1">Nucleus</location>
    </subcellularLocation>
</comment>
<dbReference type="CDD" id="cd00067">
    <property type="entry name" value="GAL4"/>
    <property type="match status" value="1"/>
</dbReference>
<organism evidence="8 9">
    <name type="scientific">Hyaloscypha bicolor E</name>
    <dbReference type="NCBI Taxonomy" id="1095630"/>
    <lineage>
        <taxon>Eukaryota</taxon>
        <taxon>Fungi</taxon>
        <taxon>Dikarya</taxon>
        <taxon>Ascomycota</taxon>
        <taxon>Pezizomycotina</taxon>
        <taxon>Leotiomycetes</taxon>
        <taxon>Helotiales</taxon>
        <taxon>Hyaloscyphaceae</taxon>
        <taxon>Hyaloscypha</taxon>
        <taxon>Hyaloscypha bicolor</taxon>
    </lineage>
</organism>
<evidence type="ECO:0000256" key="5">
    <source>
        <dbReference type="ARBA" id="ARBA00023242"/>
    </source>
</evidence>
<reference evidence="8 9" key="1">
    <citation type="submission" date="2016-04" db="EMBL/GenBank/DDBJ databases">
        <title>A degradative enzymes factory behind the ericoid mycorrhizal symbiosis.</title>
        <authorList>
            <consortium name="DOE Joint Genome Institute"/>
            <person name="Martino E."/>
            <person name="Morin E."/>
            <person name="Grelet G."/>
            <person name="Kuo A."/>
            <person name="Kohler A."/>
            <person name="Daghino S."/>
            <person name="Barry K."/>
            <person name="Choi C."/>
            <person name="Cichocki N."/>
            <person name="Clum A."/>
            <person name="Copeland A."/>
            <person name="Hainaut M."/>
            <person name="Haridas S."/>
            <person name="Labutti K."/>
            <person name="Lindquist E."/>
            <person name="Lipzen A."/>
            <person name="Khouja H.-R."/>
            <person name="Murat C."/>
            <person name="Ohm R."/>
            <person name="Olson A."/>
            <person name="Spatafora J."/>
            <person name="Veneault-Fourrey C."/>
            <person name="Henrissat B."/>
            <person name="Grigoriev I."/>
            <person name="Martin F."/>
            <person name="Perotto S."/>
        </authorList>
    </citation>
    <scope>NUCLEOTIDE SEQUENCE [LARGE SCALE GENOMIC DNA]</scope>
    <source>
        <strain evidence="8 9">E</strain>
    </source>
</reference>
<dbReference type="AlphaFoldDB" id="A0A2J6SLB3"/>
<dbReference type="EMBL" id="KZ613912">
    <property type="protein sequence ID" value="PMD51510.1"/>
    <property type="molecule type" value="Genomic_DNA"/>
</dbReference>
<dbReference type="Gene3D" id="4.10.240.10">
    <property type="entry name" value="Zn(2)-C6 fungal-type DNA-binding domain"/>
    <property type="match status" value="1"/>
</dbReference>
<dbReference type="PANTHER" id="PTHR47338">
    <property type="entry name" value="ZN(II)2CYS6 TRANSCRIPTION FACTOR (EUROFUNG)-RELATED"/>
    <property type="match status" value="1"/>
</dbReference>
<dbReference type="STRING" id="1095630.A0A2J6SLB3"/>
<name>A0A2J6SLB3_9HELO</name>
<feature type="domain" description="Zn(2)-C6 fungal-type" evidence="7">
    <location>
        <begin position="8"/>
        <end position="38"/>
    </location>
</feature>
<dbReference type="PANTHER" id="PTHR47338:SF20">
    <property type="entry name" value="ZN(II)2CYS6 TRANSCRIPTION FACTOR (EUROFUNG)"/>
    <property type="match status" value="1"/>
</dbReference>
<evidence type="ECO:0000256" key="4">
    <source>
        <dbReference type="ARBA" id="ARBA00023163"/>
    </source>
</evidence>
<evidence type="ECO:0000256" key="6">
    <source>
        <dbReference type="SAM" id="MobiDB-lite"/>
    </source>
</evidence>
<keyword evidence="2" id="KW-0479">Metal-binding</keyword>
<dbReference type="InterPro" id="IPR036864">
    <property type="entry name" value="Zn2-C6_fun-type_DNA-bd_sf"/>
</dbReference>
<sequence>MTRKAAKACIACRDRKRKCDRFIPSCSLCYRLGRRCQYAPRVCLPSQDGRGSIVGLPSRLSGPSISPLSSPRLFDDGNFIRTNVNNMITDKLKTSIGDISDIRNAAIKYFKSIHVWFPILSELSYYERFTSVFAQPCAEYSVLSLSIMLIITTPPGKETLNSFTSLYILVKSSIAIVEAANINSLEIVQARLLVSLFEFGHGMPAAFISIAATVRAAVAIGLNQTIKSPCTDVSANCSKLEECLRVWWGIVMLDRNYTLERGEGPCATQDLGTPRHLPRDGSIWDQKILSSVEPLSLSTPSSVRVGPFARQAQVSHVLDILIMHLRDPRPNGVLDKEESDQIARTLTAFSLLLPEETPQPWPRYCGAIGMCYSALMTVHESRQDQDSALPIKLGDSHCPESLASALSRINFIAGRFNEKIEQVDVEAISPFPPRSLYKTSSMQYRLWKQTGDPKWLEAAERMKLMLTNFSKRWMNAAKLLDQIEEDRKSYGSVSSNHSDPSLSHSLVTPPSEILKDQDEVQTSKSYFKQPRQQDSQYTPPARLHTSSQHSSRSASIPAGSSPPEQDY</sequence>
<dbReference type="Proteomes" id="UP000235371">
    <property type="component" value="Unassembled WGS sequence"/>
</dbReference>
<evidence type="ECO:0000256" key="3">
    <source>
        <dbReference type="ARBA" id="ARBA00023015"/>
    </source>
</evidence>
<dbReference type="InParanoid" id="A0A2J6SLB3"/>
<keyword evidence="9" id="KW-1185">Reference proteome</keyword>
<dbReference type="GO" id="GO:0005634">
    <property type="term" value="C:nucleus"/>
    <property type="evidence" value="ECO:0007669"/>
    <property type="project" value="UniProtKB-SubCell"/>
</dbReference>
<dbReference type="InterPro" id="IPR001138">
    <property type="entry name" value="Zn2Cys6_DnaBD"/>
</dbReference>
<evidence type="ECO:0000313" key="9">
    <source>
        <dbReference type="Proteomes" id="UP000235371"/>
    </source>
</evidence>
<evidence type="ECO:0000259" key="7">
    <source>
        <dbReference type="PROSITE" id="PS50048"/>
    </source>
</evidence>
<keyword evidence="5" id="KW-0539">Nucleus</keyword>
<gene>
    <name evidence="8" type="ORF">K444DRAFT_233501</name>
</gene>
<feature type="compositionally biased region" description="Low complexity" evidence="6">
    <location>
        <begin position="546"/>
        <end position="567"/>
    </location>
</feature>
<feature type="compositionally biased region" description="Polar residues" evidence="6">
    <location>
        <begin position="520"/>
        <end position="538"/>
    </location>
</feature>
<feature type="compositionally biased region" description="Low complexity" evidence="6">
    <location>
        <begin position="492"/>
        <end position="506"/>
    </location>
</feature>